<feature type="transmembrane region" description="Helical" evidence="6">
    <location>
        <begin position="103"/>
        <end position="128"/>
    </location>
</feature>
<feature type="transmembrane region" description="Helical" evidence="6">
    <location>
        <begin position="77"/>
        <end position="96"/>
    </location>
</feature>
<dbReference type="Proteomes" id="UP000708208">
    <property type="component" value="Unassembled WGS sequence"/>
</dbReference>
<proteinExistence type="predicted"/>
<reference evidence="8" key="1">
    <citation type="submission" date="2021-06" db="EMBL/GenBank/DDBJ databases">
        <authorList>
            <person name="Hodson N. C."/>
            <person name="Mongue J. A."/>
            <person name="Jaron S. K."/>
        </authorList>
    </citation>
    <scope>NUCLEOTIDE SEQUENCE</scope>
</reference>
<dbReference type="Pfam" id="PF00892">
    <property type="entry name" value="EamA"/>
    <property type="match status" value="1"/>
</dbReference>
<sequence length="167" mass="18642">MSQSEKNVDDEEQLKDLLNESNQVDGKLKITVPESPNKLPPPPVKTVPAIPIVLYFIHVKKENVFDTVYPFDSKEKIWNLVILMIRGFLICSMVLTRFYAIQYLTVADVTVISHSGPVFVTILAHFFLDEKCGVVSILVSILTGFGVVVIVRPPFITGSESFDTGML</sequence>
<evidence type="ECO:0000259" key="7">
    <source>
        <dbReference type="Pfam" id="PF00892"/>
    </source>
</evidence>
<protein>
    <recommendedName>
        <fullName evidence="7">EamA domain-containing protein</fullName>
    </recommendedName>
</protein>
<comment type="subcellular location">
    <subcellularLocation>
        <location evidence="1">Membrane</location>
        <topology evidence="1">Multi-pass membrane protein</topology>
    </subcellularLocation>
</comment>
<evidence type="ECO:0000256" key="2">
    <source>
        <dbReference type="ARBA" id="ARBA00022692"/>
    </source>
</evidence>
<evidence type="ECO:0000256" key="4">
    <source>
        <dbReference type="ARBA" id="ARBA00023136"/>
    </source>
</evidence>
<evidence type="ECO:0000313" key="9">
    <source>
        <dbReference type="Proteomes" id="UP000708208"/>
    </source>
</evidence>
<feature type="non-terminal residue" evidence="8">
    <location>
        <position position="1"/>
    </location>
</feature>
<keyword evidence="4 6" id="KW-0472">Membrane</keyword>
<feature type="region of interest" description="Disordered" evidence="5">
    <location>
        <begin position="1"/>
        <end position="27"/>
    </location>
</feature>
<evidence type="ECO:0000256" key="3">
    <source>
        <dbReference type="ARBA" id="ARBA00022989"/>
    </source>
</evidence>
<dbReference type="OrthoDB" id="306876at2759"/>
<keyword evidence="3 6" id="KW-1133">Transmembrane helix</keyword>
<dbReference type="GO" id="GO:0016020">
    <property type="term" value="C:membrane"/>
    <property type="evidence" value="ECO:0007669"/>
    <property type="project" value="UniProtKB-SubCell"/>
</dbReference>
<name>A0A8J2K4W4_9HEXA</name>
<gene>
    <name evidence="8" type="ORF">AFUS01_LOCUS18398</name>
</gene>
<feature type="domain" description="EamA" evidence="7">
    <location>
        <begin position="48"/>
        <end position="151"/>
    </location>
</feature>
<evidence type="ECO:0000256" key="5">
    <source>
        <dbReference type="SAM" id="MobiDB-lite"/>
    </source>
</evidence>
<evidence type="ECO:0000313" key="8">
    <source>
        <dbReference type="EMBL" id="CAG7729703.1"/>
    </source>
</evidence>
<evidence type="ECO:0000256" key="1">
    <source>
        <dbReference type="ARBA" id="ARBA00004141"/>
    </source>
</evidence>
<dbReference type="InterPro" id="IPR000620">
    <property type="entry name" value="EamA_dom"/>
</dbReference>
<organism evidence="8 9">
    <name type="scientific">Allacma fusca</name>
    <dbReference type="NCBI Taxonomy" id="39272"/>
    <lineage>
        <taxon>Eukaryota</taxon>
        <taxon>Metazoa</taxon>
        <taxon>Ecdysozoa</taxon>
        <taxon>Arthropoda</taxon>
        <taxon>Hexapoda</taxon>
        <taxon>Collembola</taxon>
        <taxon>Symphypleona</taxon>
        <taxon>Sminthuridae</taxon>
        <taxon>Allacma</taxon>
    </lineage>
</organism>
<comment type="caution">
    <text evidence="8">The sequence shown here is derived from an EMBL/GenBank/DDBJ whole genome shotgun (WGS) entry which is preliminary data.</text>
</comment>
<dbReference type="AlphaFoldDB" id="A0A8J2K4W4"/>
<dbReference type="EMBL" id="CAJVCH010182762">
    <property type="protein sequence ID" value="CAG7729703.1"/>
    <property type="molecule type" value="Genomic_DNA"/>
</dbReference>
<evidence type="ECO:0000256" key="6">
    <source>
        <dbReference type="SAM" id="Phobius"/>
    </source>
</evidence>
<accession>A0A8J2K4W4</accession>
<keyword evidence="2 6" id="KW-0812">Transmembrane</keyword>
<dbReference type="PANTHER" id="PTHR22911">
    <property type="entry name" value="ACYL-MALONYL CONDENSING ENZYME-RELATED"/>
    <property type="match status" value="1"/>
</dbReference>
<keyword evidence="9" id="KW-1185">Reference proteome</keyword>
<dbReference type="PANTHER" id="PTHR22911:SF6">
    <property type="entry name" value="SOLUTE CARRIER FAMILY 35 MEMBER G1"/>
    <property type="match status" value="1"/>
</dbReference>
<feature type="transmembrane region" description="Helical" evidence="6">
    <location>
        <begin position="134"/>
        <end position="151"/>
    </location>
</feature>